<evidence type="ECO:0000313" key="3">
    <source>
        <dbReference type="Proteomes" id="UP000273982"/>
    </source>
</evidence>
<name>A0A3G8MBA8_9HYPH</name>
<reference evidence="2 3" key="1">
    <citation type="submission" date="2018-11" db="EMBL/GenBank/DDBJ databases">
        <title>Genome squencing of methanotrophic bacteria isolated from alkaline groundwater in Korea.</title>
        <authorList>
            <person name="Nguyen L.N."/>
        </authorList>
    </citation>
    <scope>NUCLEOTIDE SEQUENCE [LARGE SCALE GENOMIC DNA]</scope>
    <source>
        <strain evidence="2 3">GW6</strain>
        <plasmid evidence="3">pgw6_2</plasmid>
    </source>
</reference>
<organism evidence="2 3">
    <name type="scientific">Methylocystis rosea</name>
    <dbReference type="NCBI Taxonomy" id="173366"/>
    <lineage>
        <taxon>Bacteria</taxon>
        <taxon>Pseudomonadati</taxon>
        <taxon>Pseudomonadota</taxon>
        <taxon>Alphaproteobacteria</taxon>
        <taxon>Hyphomicrobiales</taxon>
        <taxon>Methylocystaceae</taxon>
        <taxon>Methylocystis</taxon>
    </lineage>
</organism>
<gene>
    <name evidence="2" type="ORF">EHO51_20305</name>
</gene>
<dbReference type="AlphaFoldDB" id="A0A3G8MBA8"/>
<evidence type="ECO:0000313" key="2">
    <source>
        <dbReference type="EMBL" id="AZG79127.1"/>
    </source>
</evidence>
<dbReference type="EMBL" id="CP034088">
    <property type="protein sequence ID" value="AZG79127.1"/>
    <property type="molecule type" value="Genomic_DNA"/>
</dbReference>
<feature type="region of interest" description="Disordered" evidence="1">
    <location>
        <begin position="1"/>
        <end position="23"/>
    </location>
</feature>
<dbReference type="KEGG" id="mros:EHO51_20305"/>
<sequence>MLNQAHVRHWTDPRRAASRPKRDDDEIDAIFAEIRTVAVDFPFREQITAEDKALSLELLIEMNRIKLLVRAIERELSA</sequence>
<protein>
    <submittedName>
        <fullName evidence="2">Uncharacterized protein</fullName>
    </submittedName>
</protein>
<accession>A0A3G8MBA8</accession>
<keyword evidence="2" id="KW-0614">Plasmid</keyword>
<feature type="compositionally biased region" description="Basic and acidic residues" evidence="1">
    <location>
        <begin position="9"/>
        <end position="23"/>
    </location>
</feature>
<dbReference type="Proteomes" id="UP000273982">
    <property type="component" value="Plasmid pGW6_2"/>
</dbReference>
<proteinExistence type="predicted"/>
<dbReference type="RefSeq" id="WP_124740586.1">
    <property type="nucleotide sequence ID" value="NZ_CP034088.1"/>
</dbReference>
<evidence type="ECO:0000256" key="1">
    <source>
        <dbReference type="SAM" id="MobiDB-lite"/>
    </source>
</evidence>
<geneLocation type="plasmid" evidence="3">
    <name>pgw6_2</name>
</geneLocation>